<dbReference type="Gene3D" id="3.40.1790.10">
    <property type="entry name" value="Indigoidine synthase domain"/>
    <property type="match status" value="1"/>
</dbReference>
<evidence type="ECO:0000256" key="1">
    <source>
        <dbReference type="ARBA" id="ARBA00022723"/>
    </source>
</evidence>
<evidence type="ECO:0000313" key="6">
    <source>
        <dbReference type="EMBL" id="CAH2276551.1"/>
    </source>
</evidence>
<keyword evidence="4" id="KW-0456">Lyase</keyword>
<keyword evidence="5" id="KW-0326">Glycosidase</keyword>
<evidence type="ECO:0000256" key="3">
    <source>
        <dbReference type="ARBA" id="ARBA00023211"/>
    </source>
</evidence>
<dbReference type="InterPro" id="IPR007342">
    <property type="entry name" value="PsuG"/>
</dbReference>
<protein>
    <submittedName>
        <fullName evidence="6">Pseudouridine-metabolizing bifunctional -like</fullName>
    </submittedName>
</protein>
<dbReference type="GO" id="GO:0046872">
    <property type="term" value="F:metal ion binding"/>
    <property type="evidence" value="ECO:0007669"/>
    <property type="project" value="UniProtKB-KW"/>
</dbReference>
<dbReference type="Proteomes" id="UP001295444">
    <property type="component" value="Chromosome 03"/>
</dbReference>
<keyword evidence="1" id="KW-0479">Metal-binding</keyword>
<proteinExistence type="predicted"/>
<dbReference type="PANTHER" id="PTHR42909:SF1">
    <property type="entry name" value="CARBOHYDRATE KINASE PFKB DOMAIN-CONTAINING PROTEIN"/>
    <property type="match status" value="1"/>
</dbReference>
<gene>
    <name evidence="6" type="ORF">PECUL_23A060560</name>
</gene>
<dbReference type="GO" id="GO:0016798">
    <property type="term" value="F:hydrolase activity, acting on glycosyl bonds"/>
    <property type="evidence" value="ECO:0007669"/>
    <property type="project" value="UniProtKB-KW"/>
</dbReference>
<organism evidence="6 7">
    <name type="scientific">Pelobates cultripes</name>
    <name type="common">Western spadefoot toad</name>
    <dbReference type="NCBI Taxonomy" id="61616"/>
    <lineage>
        <taxon>Eukaryota</taxon>
        <taxon>Metazoa</taxon>
        <taxon>Chordata</taxon>
        <taxon>Craniata</taxon>
        <taxon>Vertebrata</taxon>
        <taxon>Euteleostomi</taxon>
        <taxon>Amphibia</taxon>
        <taxon>Batrachia</taxon>
        <taxon>Anura</taxon>
        <taxon>Pelobatoidea</taxon>
        <taxon>Pelobatidae</taxon>
        <taxon>Pelobates</taxon>
    </lineage>
</organism>
<reference evidence="6" key="1">
    <citation type="submission" date="2022-03" db="EMBL/GenBank/DDBJ databases">
        <authorList>
            <person name="Alioto T."/>
            <person name="Alioto T."/>
            <person name="Gomez Garrido J."/>
        </authorList>
    </citation>
    <scope>NUCLEOTIDE SEQUENCE</scope>
</reference>
<keyword evidence="7" id="KW-1185">Reference proteome</keyword>
<keyword evidence="3" id="KW-0464">Manganese</keyword>
<evidence type="ECO:0000256" key="4">
    <source>
        <dbReference type="ARBA" id="ARBA00023239"/>
    </source>
</evidence>
<name>A0AAD1RR70_PELCU</name>
<dbReference type="AlphaFoldDB" id="A0AAD1RR70"/>
<sequence length="120" mass="13023">MLGMVLRQFSSGISSAVGRAGCGMVSEQSLCHNSFFRIHPSVQQALSEGKPVVALESTIITHGMPYPHNISRCKSRPASDIIKKVSPLHKAFSLPLALATMGAWLNAQYPVRLKSRICDC</sequence>
<evidence type="ECO:0000256" key="2">
    <source>
        <dbReference type="ARBA" id="ARBA00022801"/>
    </source>
</evidence>
<dbReference type="EMBL" id="OW240914">
    <property type="protein sequence ID" value="CAH2276551.1"/>
    <property type="molecule type" value="Genomic_DNA"/>
</dbReference>
<dbReference type="GO" id="GO:0005737">
    <property type="term" value="C:cytoplasm"/>
    <property type="evidence" value="ECO:0007669"/>
    <property type="project" value="TreeGrafter"/>
</dbReference>
<evidence type="ECO:0000313" key="7">
    <source>
        <dbReference type="Proteomes" id="UP001295444"/>
    </source>
</evidence>
<accession>A0AAD1RR70</accession>
<dbReference type="GO" id="GO:0004730">
    <property type="term" value="F:pseudouridylate synthase activity"/>
    <property type="evidence" value="ECO:0007669"/>
    <property type="project" value="InterPro"/>
</dbReference>
<dbReference type="SUPFAM" id="SSF110581">
    <property type="entry name" value="Indigoidine synthase A-like"/>
    <property type="match status" value="1"/>
</dbReference>
<evidence type="ECO:0000256" key="5">
    <source>
        <dbReference type="ARBA" id="ARBA00023295"/>
    </source>
</evidence>
<dbReference type="InterPro" id="IPR022830">
    <property type="entry name" value="Indigdn_synthA-like"/>
</dbReference>
<keyword evidence="2" id="KW-0378">Hydrolase</keyword>
<dbReference type="Pfam" id="PF04227">
    <property type="entry name" value="Indigoidine_A"/>
    <property type="match status" value="1"/>
</dbReference>
<dbReference type="PANTHER" id="PTHR42909">
    <property type="entry name" value="ZGC:136858"/>
    <property type="match status" value="1"/>
</dbReference>